<keyword evidence="4" id="KW-1185">Reference proteome</keyword>
<evidence type="ECO:0000256" key="1">
    <source>
        <dbReference type="SAM" id="MobiDB-lite"/>
    </source>
</evidence>
<gene>
    <name evidence="3" type="ORF">F0U44_04270</name>
</gene>
<organism evidence="3 4">
    <name type="scientific">Nocardioides humilatus</name>
    <dbReference type="NCBI Taxonomy" id="2607660"/>
    <lineage>
        <taxon>Bacteria</taxon>
        <taxon>Bacillati</taxon>
        <taxon>Actinomycetota</taxon>
        <taxon>Actinomycetes</taxon>
        <taxon>Propionibacteriales</taxon>
        <taxon>Nocardioidaceae</taxon>
        <taxon>Nocardioides</taxon>
    </lineage>
</organism>
<name>A0A5B1LLC7_9ACTN</name>
<sequence length="286" mass="31220">MGELDEIDFGADTDSIRRWLAKRATYANELGDPDGGARHRVDPPSTVDPLSLAVPNARDAGQDVLEALIAPTPPIATRWPTPYKKAEPVVEPAGEEQVKAVHANPPPRTGTTPGHRSPYASTPEHEEELTSSRSTNAVFKPRNWPHHMTTVILVAVAAATALTGYQAYLDRTTMAYGLAALCGLLLIIVWAVRATTSVTEMAVIRGQLEIIHNGKFEIVDLASPYTPVLVEGRPGHRGWKVLIERHDQPLLILDKSMVDPRIFMAVLERLRPDLREPAAPTAQPAP</sequence>
<keyword evidence="2" id="KW-0812">Transmembrane</keyword>
<accession>A0A5B1LLC7</accession>
<protein>
    <submittedName>
        <fullName evidence="3">Uncharacterized protein</fullName>
    </submittedName>
</protein>
<feature type="region of interest" description="Disordered" evidence="1">
    <location>
        <begin position="89"/>
        <end position="136"/>
    </location>
</feature>
<dbReference type="RefSeq" id="WP_149726972.1">
    <property type="nucleotide sequence ID" value="NZ_VUJV01000001.1"/>
</dbReference>
<evidence type="ECO:0000256" key="2">
    <source>
        <dbReference type="SAM" id="Phobius"/>
    </source>
</evidence>
<dbReference type="Proteomes" id="UP000325003">
    <property type="component" value="Unassembled WGS sequence"/>
</dbReference>
<keyword evidence="2" id="KW-1133">Transmembrane helix</keyword>
<feature type="transmembrane region" description="Helical" evidence="2">
    <location>
        <begin position="174"/>
        <end position="192"/>
    </location>
</feature>
<evidence type="ECO:0000313" key="4">
    <source>
        <dbReference type="Proteomes" id="UP000325003"/>
    </source>
</evidence>
<feature type="region of interest" description="Disordered" evidence="1">
    <location>
        <begin position="28"/>
        <end position="52"/>
    </location>
</feature>
<evidence type="ECO:0000313" key="3">
    <source>
        <dbReference type="EMBL" id="KAA1421512.1"/>
    </source>
</evidence>
<reference evidence="3 4" key="2">
    <citation type="submission" date="2019-09" db="EMBL/GenBank/DDBJ databases">
        <authorList>
            <person name="Jin C."/>
        </authorList>
    </citation>
    <scope>NUCLEOTIDE SEQUENCE [LARGE SCALE GENOMIC DNA]</scope>
    <source>
        <strain evidence="3 4">BN130099</strain>
    </source>
</reference>
<keyword evidence="2" id="KW-0472">Membrane</keyword>
<reference evidence="3 4" key="1">
    <citation type="submission" date="2019-09" db="EMBL/GenBank/DDBJ databases">
        <title>Nocardioides panacisoli sp. nov., isolated from the soil of a ginseng field.</title>
        <authorList>
            <person name="Cho C."/>
        </authorList>
    </citation>
    <scope>NUCLEOTIDE SEQUENCE [LARGE SCALE GENOMIC DNA]</scope>
    <source>
        <strain evidence="3 4">BN130099</strain>
    </source>
</reference>
<dbReference type="AlphaFoldDB" id="A0A5B1LLC7"/>
<comment type="caution">
    <text evidence="3">The sequence shown here is derived from an EMBL/GenBank/DDBJ whole genome shotgun (WGS) entry which is preliminary data.</text>
</comment>
<dbReference type="EMBL" id="VUJV01000001">
    <property type="protein sequence ID" value="KAA1421512.1"/>
    <property type="molecule type" value="Genomic_DNA"/>
</dbReference>
<feature type="compositionally biased region" description="Low complexity" evidence="1">
    <location>
        <begin position="109"/>
        <end position="118"/>
    </location>
</feature>
<proteinExistence type="predicted"/>
<feature type="transmembrane region" description="Helical" evidence="2">
    <location>
        <begin position="150"/>
        <end position="168"/>
    </location>
</feature>